<dbReference type="AlphaFoldDB" id="A0A0V8RT42"/>
<feature type="chain" id="PRO_5006895191" description="Lipoprotein" evidence="1">
    <location>
        <begin position="20"/>
        <end position="167"/>
    </location>
</feature>
<organism evidence="2 3">
    <name type="scientific">Schaalia odontolytica</name>
    <dbReference type="NCBI Taxonomy" id="1660"/>
    <lineage>
        <taxon>Bacteria</taxon>
        <taxon>Bacillati</taxon>
        <taxon>Actinomycetota</taxon>
        <taxon>Actinomycetes</taxon>
        <taxon>Actinomycetales</taxon>
        <taxon>Actinomycetaceae</taxon>
        <taxon>Schaalia</taxon>
    </lineage>
</organism>
<comment type="caution">
    <text evidence="2">The sequence shown here is derived from an EMBL/GenBank/DDBJ whole genome shotgun (WGS) entry which is preliminary data.</text>
</comment>
<feature type="signal peptide" evidence="1">
    <location>
        <begin position="1"/>
        <end position="19"/>
    </location>
</feature>
<dbReference type="OrthoDB" id="3255669at2"/>
<sequence>MRIRTLAALSLVAGACAVAATGFPRRIGLTASQADVSLPGDLILPGANVVVDRGIAIDAPASVVWDVLGHVFEPEDESTIIDIEDEDHILMRVAPPAAPEGADASGTCVIALLPLSPSRTLLHIRERHEAQGRDRVLAWAGVAAESLSSLSMLRDLRDACVGGLIDA</sequence>
<reference evidence="2 3" key="1">
    <citation type="submission" date="2015-10" db="EMBL/GenBank/DDBJ databases">
        <title>Draft Genome of Actinomyces odontolyticus subsp. actinosynbacter strain XH001.</title>
        <authorList>
            <person name="Mclean J.S."/>
            <person name="He X."/>
        </authorList>
    </citation>
    <scope>NUCLEOTIDE SEQUENCE [LARGE SCALE GENOMIC DNA]</scope>
    <source>
        <strain evidence="2 3">XH001</strain>
    </source>
</reference>
<dbReference type="PROSITE" id="PS51257">
    <property type="entry name" value="PROKAR_LIPOPROTEIN"/>
    <property type="match status" value="1"/>
</dbReference>
<gene>
    <name evidence="2" type="ORF">APY09_07210</name>
</gene>
<evidence type="ECO:0000313" key="2">
    <source>
        <dbReference type="EMBL" id="KSW11236.1"/>
    </source>
</evidence>
<evidence type="ECO:0008006" key="4">
    <source>
        <dbReference type="Google" id="ProtNLM"/>
    </source>
</evidence>
<dbReference type="Proteomes" id="UP000054686">
    <property type="component" value="Unassembled WGS sequence"/>
</dbReference>
<evidence type="ECO:0000256" key="1">
    <source>
        <dbReference type="SAM" id="SignalP"/>
    </source>
</evidence>
<dbReference type="EMBL" id="LLVT01000002">
    <property type="protein sequence ID" value="KSW11236.1"/>
    <property type="molecule type" value="Genomic_DNA"/>
</dbReference>
<evidence type="ECO:0000313" key="3">
    <source>
        <dbReference type="Proteomes" id="UP000054686"/>
    </source>
</evidence>
<name>A0A0V8RT42_9ACTO</name>
<accession>A0A0V8RT42</accession>
<proteinExistence type="predicted"/>
<keyword evidence="1" id="KW-0732">Signal</keyword>
<dbReference type="RefSeq" id="WP_060567106.1">
    <property type="nucleotide sequence ID" value="NZ_CP040006.1"/>
</dbReference>
<protein>
    <recommendedName>
        <fullName evidence="4">Lipoprotein</fullName>
    </recommendedName>
</protein>